<feature type="compositionally biased region" description="Polar residues" evidence="2">
    <location>
        <begin position="39"/>
        <end position="48"/>
    </location>
</feature>
<accession>A0A6U0G6S4</accession>
<evidence type="ECO:0000256" key="2">
    <source>
        <dbReference type="SAM" id="MobiDB-lite"/>
    </source>
</evidence>
<proteinExistence type="predicted"/>
<feature type="transmembrane region" description="Helical" evidence="3">
    <location>
        <begin position="59"/>
        <end position="81"/>
    </location>
</feature>
<feature type="coiled-coil region" evidence="1">
    <location>
        <begin position="116"/>
        <end position="157"/>
    </location>
</feature>
<sequence>MASSDIDLTSYGTDDPIPILFDDTAVTTSSRRQKREKNPSITESPNNNAISSYGESSALALPFVFLFHFMVMMKILFYSVLREPFRVYEQVTESNRAVNEVLETMPKKTKILKRDLKKVGLEQEILNDRMDDLRRRIQKIESRRKKWAEEAERIQKVKAEADKVSDDAKIVGEEAEQVLKMKAEAKKESNDTNEVIAKKD</sequence>
<evidence type="ECO:0000256" key="1">
    <source>
        <dbReference type="SAM" id="Coils"/>
    </source>
</evidence>
<organism evidence="5">
    <name type="scientific">Helicotheca tamesis</name>
    <dbReference type="NCBI Taxonomy" id="374047"/>
    <lineage>
        <taxon>Eukaryota</taxon>
        <taxon>Sar</taxon>
        <taxon>Stramenopiles</taxon>
        <taxon>Ochrophyta</taxon>
        <taxon>Bacillariophyta</taxon>
        <taxon>Mediophyceae</taxon>
        <taxon>Lithodesmiophycidae</taxon>
        <taxon>Lithodesmiales</taxon>
        <taxon>Lithodesmiaceae</taxon>
        <taxon>Helicotheca</taxon>
    </lineage>
</organism>
<protein>
    <submittedName>
        <fullName evidence="5">Uncharacterized protein</fullName>
    </submittedName>
</protein>
<dbReference type="EMBL" id="HBGV01009295">
    <property type="protein sequence ID" value="CAD9491568.1"/>
    <property type="molecule type" value="Transcribed_RNA"/>
</dbReference>
<gene>
    <name evidence="4" type="ORF">HTAM1171_LOCUS5741</name>
    <name evidence="5" type="ORF">HTAM1171_LOCUS5742</name>
</gene>
<evidence type="ECO:0000313" key="5">
    <source>
        <dbReference type="EMBL" id="CAD9491573.1"/>
    </source>
</evidence>
<name>A0A6U0G6S4_9STRA</name>
<feature type="region of interest" description="Disordered" evidence="2">
    <location>
        <begin position="27"/>
        <end position="48"/>
    </location>
</feature>
<keyword evidence="1" id="KW-0175">Coiled coil</keyword>
<reference evidence="5" key="1">
    <citation type="submission" date="2021-01" db="EMBL/GenBank/DDBJ databases">
        <authorList>
            <person name="Corre E."/>
            <person name="Pelletier E."/>
            <person name="Niang G."/>
            <person name="Scheremetjew M."/>
            <person name="Finn R."/>
            <person name="Kale V."/>
            <person name="Holt S."/>
            <person name="Cochrane G."/>
            <person name="Meng A."/>
            <person name="Brown T."/>
            <person name="Cohen L."/>
        </authorList>
    </citation>
    <scope>NUCLEOTIDE SEQUENCE</scope>
    <source>
        <strain evidence="5">CCMP826</strain>
    </source>
</reference>
<dbReference type="AlphaFoldDB" id="A0A6U0G6S4"/>
<keyword evidence="3" id="KW-1133">Transmembrane helix</keyword>
<keyword evidence="3" id="KW-0812">Transmembrane</keyword>
<evidence type="ECO:0000256" key="3">
    <source>
        <dbReference type="SAM" id="Phobius"/>
    </source>
</evidence>
<dbReference type="EMBL" id="HBGV01009296">
    <property type="protein sequence ID" value="CAD9491573.1"/>
    <property type="molecule type" value="Transcribed_RNA"/>
</dbReference>
<keyword evidence="3" id="KW-0472">Membrane</keyword>
<evidence type="ECO:0000313" key="4">
    <source>
        <dbReference type="EMBL" id="CAD9491568.1"/>
    </source>
</evidence>